<dbReference type="PANTHER" id="PTHR12714">
    <property type="entry name" value="PROTEIN-S ISOPRENYLCYSTEINE O-METHYLTRANSFERASE"/>
    <property type="match status" value="1"/>
</dbReference>
<keyword evidence="15" id="KW-1185">Reference proteome</keyword>
<keyword evidence="10 13" id="KW-0472">Membrane</keyword>
<evidence type="ECO:0000313" key="14">
    <source>
        <dbReference type="EMBL" id="CAH3038357.1"/>
    </source>
</evidence>
<keyword evidence="6" id="KW-0808">Transferase</keyword>
<evidence type="ECO:0000256" key="13">
    <source>
        <dbReference type="RuleBase" id="RU362022"/>
    </source>
</evidence>
<protein>
    <recommendedName>
        <fullName evidence="12 13">Protein-S-isoprenylcysteine O-methyltransferase</fullName>
        <ecNumber evidence="4 13">2.1.1.100</ecNumber>
    </recommendedName>
</protein>
<proteinExistence type="inferred from homology"/>
<evidence type="ECO:0000256" key="6">
    <source>
        <dbReference type="ARBA" id="ARBA00022679"/>
    </source>
</evidence>
<name>A0ABN8MYE2_9CNID</name>
<evidence type="ECO:0000313" key="15">
    <source>
        <dbReference type="Proteomes" id="UP001159405"/>
    </source>
</evidence>
<keyword evidence="7 13" id="KW-0949">S-adenosyl-L-methionine</keyword>
<keyword evidence="9 13" id="KW-1133">Transmembrane helix</keyword>
<feature type="transmembrane region" description="Helical" evidence="13">
    <location>
        <begin position="6"/>
        <end position="24"/>
    </location>
</feature>
<sequence length="289" mass="33237">MIYEGKVAIASCISYILLVLIIFYDRRLKEVWDFATPCVIFGLSFSVTFFVPHSSVVKRAAAIGTVFGVAILLILGNSTFRFFGWYLASLAFFHISEYVMVATYSPDKLSLDSFLINHSPEYQIAAVASWIEFLLELWLFPWMKNIVILNFIGLFLMTGGEALRKLAMITAESNFTHLIQTKKDTNHVLVTHGIYSLCRHPGYAGWFWWSVGTQVTLVNPICLVAYIYASWKFFDDRIHDEEITLIYFFGDDYLDYQKKVPATGVPYVKGYEFKPQLWKYHPKTDSAKL</sequence>
<dbReference type="PANTHER" id="PTHR12714:SF9">
    <property type="entry name" value="PROTEIN-S-ISOPRENYLCYSTEINE O-METHYLTRANSFERASE"/>
    <property type="match status" value="1"/>
</dbReference>
<keyword evidence="13" id="KW-0256">Endoplasmic reticulum</keyword>
<evidence type="ECO:0000256" key="11">
    <source>
        <dbReference type="ARBA" id="ARBA00023572"/>
    </source>
</evidence>
<dbReference type="InterPro" id="IPR025770">
    <property type="entry name" value="PPMT_MeTrfase"/>
</dbReference>
<comment type="subcellular location">
    <subcellularLocation>
        <location evidence="13">Endoplasmic reticulum membrane</location>
        <topology evidence="13">Multi-pass membrane protein</topology>
    </subcellularLocation>
    <subcellularLocation>
        <location evidence="2">Membrane</location>
        <topology evidence="2">Multi-pass membrane protein</topology>
    </subcellularLocation>
</comment>
<dbReference type="InterPro" id="IPR007269">
    <property type="entry name" value="ICMT_MeTrfase"/>
</dbReference>
<evidence type="ECO:0000256" key="1">
    <source>
        <dbReference type="ARBA" id="ARBA00001450"/>
    </source>
</evidence>
<accession>A0ABN8MYE2</accession>
<dbReference type="Pfam" id="PF04140">
    <property type="entry name" value="ICMT"/>
    <property type="match status" value="1"/>
</dbReference>
<evidence type="ECO:0000256" key="8">
    <source>
        <dbReference type="ARBA" id="ARBA00022692"/>
    </source>
</evidence>
<evidence type="ECO:0000256" key="4">
    <source>
        <dbReference type="ARBA" id="ARBA00012151"/>
    </source>
</evidence>
<evidence type="ECO:0000256" key="10">
    <source>
        <dbReference type="ARBA" id="ARBA00023136"/>
    </source>
</evidence>
<feature type="transmembrane region" description="Helical" evidence="13">
    <location>
        <begin position="57"/>
        <end position="75"/>
    </location>
</feature>
<evidence type="ECO:0000256" key="7">
    <source>
        <dbReference type="ARBA" id="ARBA00022691"/>
    </source>
</evidence>
<dbReference type="Proteomes" id="UP001159405">
    <property type="component" value="Unassembled WGS sequence"/>
</dbReference>
<reference evidence="14 15" key="1">
    <citation type="submission" date="2022-05" db="EMBL/GenBank/DDBJ databases">
        <authorList>
            <consortium name="Genoscope - CEA"/>
            <person name="William W."/>
        </authorList>
    </citation>
    <scope>NUCLEOTIDE SEQUENCE [LARGE SCALE GENOMIC DNA]</scope>
</reference>
<comment type="function">
    <text evidence="11">Catalyzes the post-translational methylation of isoprenylated C-terminal cysteine residues.</text>
</comment>
<dbReference type="Gene3D" id="1.20.120.1630">
    <property type="match status" value="1"/>
</dbReference>
<gene>
    <name evidence="14" type="ORF">PLOB_00039785</name>
</gene>
<comment type="similarity">
    <text evidence="3 13">Belongs to the class VI-like SAM-binding methyltransferase superfamily. Isoprenylcysteine carboxyl methyltransferase family.</text>
</comment>
<feature type="transmembrane region" description="Helical" evidence="13">
    <location>
        <begin position="147"/>
        <end position="167"/>
    </location>
</feature>
<evidence type="ECO:0000256" key="12">
    <source>
        <dbReference type="ARBA" id="ARBA00023656"/>
    </source>
</evidence>
<feature type="transmembrane region" description="Helical" evidence="13">
    <location>
        <begin position="206"/>
        <end position="229"/>
    </location>
</feature>
<dbReference type="EC" id="2.1.1.100" evidence="4 13"/>
<keyword evidence="8 13" id="KW-0812">Transmembrane</keyword>
<comment type="caution">
    <text evidence="14">The sequence shown here is derived from an EMBL/GenBank/DDBJ whole genome shotgun (WGS) entry which is preliminary data.</text>
</comment>
<comment type="catalytic activity">
    <reaction evidence="1 13">
        <text>[protein]-C-terminal S-[(2E,6E)-farnesyl]-L-cysteine + S-adenosyl-L-methionine = [protein]-C-terminal S-[(2E,6E)-farnesyl]-L-cysteine methyl ester + S-adenosyl-L-homocysteine</text>
        <dbReference type="Rhea" id="RHEA:21672"/>
        <dbReference type="Rhea" id="RHEA-COMP:12125"/>
        <dbReference type="Rhea" id="RHEA-COMP:12126"/>
        <dbReference type="ChEBI" id="CHEBI:57856"/>
        <dbReference type="ChEBI" id="CHEBI:59789"/>
        <dbReference type="ChEBI" id="CHEBI:90510"/>
        <dbReference type="ChEBI" id="CHEBI:90511"/>
        <dbReference type="EC" id="2.1.1.100"/>
    </reaction>
</comment>
<evidence type="ECO:0000256" key="3">
    <source>
        <dbReference type="ARBA" id="ARBA00009140"/>
    </source>
</evidence>
<dbReference type="PROSITE" id="PS51564">
    <property type="entry name" value="SAM_ICMT"/>
    <property type="match status" value="1"/>
</dbReference>
<dbReference type="EMBL" id="CALNXK010000006">
    <property type="protein sequence ID" value="CAH3038357.1"/>
    <property type="molecule type" value="Genomic_DNA"/>
</dbReference>
<evidence type="ECO:0000256" key="2">
    <source>
        <dbReference type="ARBA" id="ARBA00004141"/>
    </source>
</evidence>
<feature type="transmembrane region" description="Helical" evidence="13">
    <location>
        <begin position="31"/>
        <end position="51"/>
    </location>
</feature>
<evidence type="ECO:0000256" key="5">
    <source>
        <dbReference type="ARBA" id="ARBA00022603"/>
    </source>
</evidence>
<organism evidence="14 15">
    <name type="scientific">Porites lobata</name>
    <dbReference type="NCBI Taxonomy" id="104759"/>
    <lineage>
        <taxon>Eukaryota</taxon>
        <taxon>Metazoa</taxon>
        <taxon>Cnidaria</taxon>
        <taxon>Anthozoa</taxon>
        <taxon>Hexacorallia</taxon>
        <taxon>Scleractinia</taxon>
        <taxon>Fungiina</taxon>
        <taxon>Poritidae</taxon>
        <taxon>Porites</taxon>
    </lineage>
</organism>
<evidence type="ECO:0000256" key="9">
    <source>
        <dbReference type="ARBA" id="ARBA00022989"/>
    </source>
</evidence>
<keyword evidence="5 13" id="KW-0489">Methyltransferase</keyword>